<keyword evidence="2" id="KW-0547">Nucleotide-binding</keyword>
<reference evidence="6 7" key="1">
    <citation type="submission" date="2017-11" db="EMBL/GenBank/DDBJ databases">
        <title>Genome sequence of Entomoplasma somnilux PYAN-1 (ATCC 49194).</title>
        <authorList>
            <person name="Lo W.-S."/>
            <person name="Gasparich G.E."/>
            <person name="Kuo C.-H."/>
        </authorList>
    </citation>
    <scope>NUCLEOTIDE SEQUENCE [LARGE SCALE GENOMIC DNA]</scope>
    <source>
        <strain evidence="6 7">PYAN-1</strain>
    </source>
</reference>
<proteinExistence type="predicted"/>
<keyword evidence="4" id="KW-0175">Coiled coil</keyword>
<name>A0A2K8NXW9_9MOLU</name>
<protein>
    <submittedName>
        <fullName evidence="6">ABC transporter ATP-binding protein</fullName>
    </submittedName>
</protein>
<evidence type="ECO:0000256" key="1">
    <source>
        <dbReference type="ARBA" id="ARBA00022448"/>
    </source>
</evidence>
<gene>
    <name evidence="6" type="ORF">ESOMN_v1c02870</name>
</gene>
<dbReference type="RefSeq" id="WP_024863192.1">
    <property type="nucleotide sequence ID" value="NZ_CP024965.1"/>
</dbReference>
<sequence>MLDDNSKIQPVVELYNITKIFNKTNWAIKKISLTINRGDCLAIMGNNGSGKSVLGKLIGNQISQTSGTIDYFFEEDNIFRAIGYQGREQTWPGGFTVKDIYRLYSTIYNVRDQEWINKLMDTFEIQFIFHKTLSKLNIISLQLFAMFLAMLHKPELVIIDEFSATIGFETRFKIVNLLKEYTNDGGSVVVVYPDDFVLNSICNRIILLNNGEIEEDLKISEVINDFGSTFEFVKKSAERIKVNKYKKKIDPNLKSLINKYNSLYTDLNVKFQNLVINESDLKTKNLAVDIKNNLYYVNLSRELLIETFSVNLTSDSVKVAKINFIKTKKSLQKLLKKLNTYNSASATKFINLPIFLKSLINIDYFIENKIIHALEGDALLSLEESDDVDTSISDRKKLKSLKKKYIKEEMKIIKLERKKSKRRKQLEAMSIEKRDELKNQLINEQIKYENEINATSQEAVIDTLENDSKTLKENSSELENNKTQLLVDILQTKIEDNANKIKELEEIIEKENNVSEEIK</sequence>
<evidence type="ECO:0000256" key="4">
    <source>
        <dbReference type="SAM" id="Coils"/>
    </source>
</evidence>
<dbReference type="AlphaFoldDB" id="A0A2K8NXW9"/>
<dbReference type="InterPro" id="IPR003439">
    <property type="entry name" value="ABC_transporter-like_ATP-bd"/>
</dbReference>
<dbReference type="SUPFAM" id="SSF52540">
    <property type="entry name" value="P-loop containing nucleoside triphosphate hydrolases"/>
    <property type="match status" value="1"/>
</dbReference>
<feature type="coiled-coil region" evidence="4">
    <location>
        <begin position="398"/>
        <end position="514"/>
    </location>
</feature>
<accession>A0A2K8NXW9</accession>
<evidence type="ECO:0000259" key="5">
    <source>
        <dbReference type="PROSITE" id="PS50893"/>
    </source>
</evidence>
<keyword evidence="1" id="KW-0813">Transport</keyword>
<evidence type="ECO:0000313" key="6">
    <source>
        <dbReference type="EMBL" id="ATZ18669.1"/>
    </source>
</evidence>
<dbReference type="InterPro" id="IPR027417">
    <property type="entry name" value="P-loop_NTPase"/>
</dbReference>
<dbReference type="Pfam" id="PF00005">
    <property type="entry name" value="ABC_tran"/>
    <property type="match status" value="1"/>
</dbReference>
<dbReference type="Gene3D" id="3.40.50.300">
    <property type="entry name" value="P-loop containing nucleotide triphosphate hydrolases"/>
    <property type="match status" value="1"/>
</dbReference>
<dbReference type="PROSITE" id="PS50893">
    <property type="entry name" value="ABC_TRANSPORTER_2"/>
    <property type="match status" value="1"/>
</dbReference>
<organism evidence="6 7">
    <name type="scientific">Williamsoniiplasma somnilux</name>
    <dbReference type="NCBI Taxonomy" id="215578"/>
    <lineage>
        <taxon>Bacteria</taxon>
        <taxon>Bacillati</taxon>
        <taxon>Mycoplasmatota</taxon>
        <taxon>Mollicutes</taxon>
        <taxon>Entomoplasmatales</taxon>
        <taxon>Williamsoniiplasma</taxon>
    </lineage>
</organism>
<keyword evidence="3 6" id="KW-0067">ATP-binding</keyword>
<dbReference type="Proteomes" id="UP000232230">
    <property type="component" value="Chromosome"/>
</dbReference>
<evidence type="ECO:0000313" key="7">
    <source>
        <dbReference type="Proteomes" id="UP000232230"/>
    </source>
</evidence>
<evidence type="ECO:0000256" key="3">
    <source>
        <dbReference type="ARBA" id="ARBA00022840"/>
    </source>
</evidence>
<dbReference type="GO" id="GO:0016887">
    <property type="term" value="F:ATP hydrolysis activity"/>
    <property type="evidence" value="ECO:0007669"/>
    <property type="project" value="InterPro"/>
</dbReference>
<dbReference type="EMBL" id="CP024965">
    <property type="protein sequence ID" value="ATZ18669.1"/>
    <property type="molecule type" value="Genomic_DNA"/>
</dbReference>
<feature type="domain" description="ABC transporter" evidence="5">
    <location>
        <begin position="12"/>
        <end position="235"/>
    </location>
</feature>
<dbReference type="GO" id="GO:0005524">
    <property type="term" value="F:ATP binding"/>
    <property type="evidence" value="ECO:0007669"/>
    <property type="project" value="UniProtKB-KW"/>
</dbReference>
<keyword evidence="7" id="KW-1185">Reference proteome</keyword>
<dbReference type="KEGG" id="esx:ESOMN_v1c02870"/>
<evidence type="ECO:0000256" key="2">
    <source>
        <dbReference type="ARBA" id="ARBA00022741"/>
    </source>
</evidence>
<dbReference type="PANTHER" id="PTHR42939">
    <property type="entry name" value="ABC TRANSPORTER ATP-BINDING PROTEIN ALBC-RELATED"/>
    <property type="match status" value="1"/>
</dbReference>
<dbReference type="InterPro" id="IPR051782">
    <property type="entry name" value="ABC_Transporter_VariousFunc"/>
</dbReference>
<dbReference type="PANTHER" id="PTHR42939:SF1">
    <property type="entry name" value="ABC TRANSPORTER ATP-BINDING PROTEIN ALBC-RELATED"/>
    <property type="match status" value="1"/>
</dbReference>